<organism evidence="1 2">
    <name type="scientific">Sedimentimonas flavescens</name>
    <dbReference type="NCBI Taxonomy" id="2851012"/>
    <lineage>
        <taxon>Bacteria</taxon>
        <taxon>Pseudomonadati</taxon>
        <taxon>Pseudomonadota</taxon>
        <taxon>Alphaproteobacteria</taxon>
        <taxon>Rhodobacterales</taxon>
        <taxon>Rhodobacter group</taxon>
        <taxon>Sedimentimonas</taxon>
    </lineage>
</organism>
<keyword evidence="2" id="KW-1185">Reference proteome</keyword>
<dbReference type="RefSeq" id="WP_263848050.1">
    <property type="nucleotide sequence ID" value="NZ_JAOWKW010000008.1"/>
</dbReference>
<name>A0ABT3A067_9RHOB</name>
<gene>
    <name evidence="1" type="ORF">OE699_11065</name>
</gene>
<reference evidence="1 2" key="1">
    <citation type="submission" date="2022-10" db="EMBL/GenBank/DDBJ databases">
        <title>Sinirhodobacter sp. nov., isolated from ocean surface sediments.</title>
        <authorList>
            <person name="He W."/>
            <person name="Wang L."/>
            <person name="Zhang D.-F."/>
        </authorList>
    </citation>
    <scope>NUCLEOTIDE SEQUENCE [LARGE SCALE GENOMIC DNA]</scope>
    <source>
        <strain evidence="1 2">WL0115</strain>
    </source>
</reference>
<protein>
    <recommendedName>
        <fullName evidence="3">Secreted protein</fullName>
    </recommendedName>
</protein>
<dbReference type="Proteomes" id="UP001526166">
    <property type="component" value="Unassembled WGS sequence"/>
</dbReference>
<proteinExistence type="predicted"/>
<evidence type="ECO:0000313" key="1">
    <source>
        <dbReference type="EMBL" id="MCV2879398.1"/>
    </source>
</evidence>
<sequence>MLSRLVTILAVLAITVVTSVVPTHAARMAISTGPDYVASVGQALDAPEGAELACQGGAHCAPADSEICTFVCANASVFLAPAETNTLRAHDPVGHLFPAEADHADIAPALAERPPKSLPL</sequence>
<evidence type="ECO:0008006" key="3">
    <source>
        <dbReference type="Google" id="ProtNLM"/>
    </source>
</evidence>
<accession>A0ABT3A067</accession>
<comment type="caution">
    <text evidence="1">The sequence shown here is derived from an EMBL/GenBank/DDBJ whole genome shotgun (WGS) entry which is preliminary data.</text>
</comment>
<dbReference type="EMBL" id="JAOWKW010000008">
    <property type="protein sequence ID" value="MCV2879398.1"/>
    <property type="molecule type" value="Genomic_DNA"/>
</dbReference>
<evidence type="ECO:0000313" key="2">
    <source>
        <dbReference type="Proteomes" id="UP001526166"/>
    </source>
</evidence>